<dbReference type="KEGG" id="ccot:CCAX7_12460"/>
<evidence type="ECO:0000313" key="1">
    <source>
        <dbReference type="EMBL" id="BDI29195.1"/>
    </source>
</evidence>
<accession>A0A9N7Q9G5</accession>
<dbReference type="AlphaFoldDB" id="A0A9N7Q9G5"/>
<gene>
    <name evidence="1" type="ORF">CCAX7_12460</name>
</gene>
<protein>
    <submittedName>
        <fullName evidence="1">Uncharacterized protein</fullName>
    </submittedName>
</protein>
<keyword evidence="2" id="KW-1185">Reference proteome</keyword>
<organism evidence="1 2">
    <name type="scientific">Capsulimonas corticalis</name>
    <dbReference type="NCBI Taxonomy" id="2219043"/>
    <lineage>
        <taxon>Bacteria</taxon>
        <taxon>Bacillati</taxon>
        <taxon>Armatimonadota</taxon>
        <taxon>Armatimonadia</taxon>
        <taxon>Capsulimonadales</taxon>
        <taxon>Capsulimonadaceae</taxon>
        <taxon>Capsulimonas</taxon>
    </lineage>
</organism>
<reference evidence="1 2" key="1">
    <citation type="journal article" date="2019" name="Int. J. Syst. Evol. Microbiol.">
        <title>Capsulimonas corticalis gen. nov., sp. nov., an aerobic capsulated bacterium, of a novel bacterial order, Capsulimonadales ord. nov., of the class Armatimonadia of the phylum Armatimonadetes.</title>
        <authorList>
            <person name="Li J."/>
            <person name="Kudo C."/>
            <person name="Tonouchi A."/>
        </authorList>
    </citation>
    <scope>NUCLEOTIDE SEQUENCE [LARGE SCALE GENOMIC DNA]</scope>
    <source>
        <strain evidence="1 2">AX-7</strain>
    </source>
</reference>
<proteinExistence type="predicted"/>
<dbReference type="Proteomes" id="UP000287394">
    <property type="component" value="Chromosome"/>
</dbReference>
<dbReference type="EMBL" id="AP025739">
    <property type="protein sequence ID" value="BDI29195.1"/>
    <property type="molecule type" value="Genomic_DNA"/>
</dbReference>
<evidence type="ECO:0000313" key="2">
    <source>
        <dbReference type="Proteomes" id="UP000287394"/>
    </source>
</evidence>
<name>A0A9N7Q9G5_9BACT</name>
<sequence length="106" mass="12223">MRIAAIDDTPIGTETVAKLFEDPLLGEIELYHHNKLRAFLKPYIAKYTNVEEVRKIITDDIPAKWTLDKRAEVLQNFKEAETVNVVFDRYFNLNGKASIEALFPLN</sequence>